<accession>A0ABS7NTY3</accession>
<organism evidence="2 3">
    <name type="scientific">Rhodococcoides kroppenstedtii</name>
    <dbReference type="NCBI Taxonomy" id="293050"/>
    <lineage>
        <taxon>Bacteria</taxon>
        <taxon>Bacillati</taxon>
        <taxon>Actinomycetota</taxon>
        <taxon>Actinomycetes</taxon>
        <taxon>Mycobacteriales</taxon>
        <taxon>Nocardiaceae</taxon>
        <taxon>Rhodococcoides</taxon>
    </lineage>
</organism>
<evidence type="ECO:0000259" key="1">
    <source>
        <dbReference type="Pfam" id="PF09346"/>
    </source>
</evidence>
<protein>
    <submittedName>
        <fullName evidence="2">SMI1/KNR4 family protein</fullName>
    </submittedName>
</protein>
<gene>
    <name evidence="2" type="ORF">HQ605_11570</name>
</gene>
<name>A0ABS7NTY3_9NOCA</name>
<dbReference type="RefSeq" id="WP_068103910.1">
    <property type="nucleotide sequence ID" value="NZ_JABUKE010000009.1"/>
</dbReference>
<dbReference type="EMBL" id="JABUKG010000011">
    <property type="protein sequence ID" value="MBY6321465.1"/>
    <property type="molecule type" value="Genomic_DNA"/>
</dbReference>
<dbReference type="Pfam" id="PF09346">
    <property type="entry name" value="SMI1_KNR4"/>
    <property type="match status" value="1"/>
</dbReference>
<proteinExistence type="predicted"/>
<sequence>MSLVEVWSEYMTLLRDRFPATAQSVLPPRSEVERRDLERATTPWSDELREFFTLHSGQYVPTERYVGTLLPDYVLLTFEGIVDRHEFQLANPFPIDDLGDEWPSEVATQEAGETSHMFLPAYVPIAEDGAGGFCYVDTRSGPRQGCVRFFGNDTADEGGPEYESLADYIDAARLSVEAETEFDGVVPRLMEGALIWEVDLSNRPQAPPAPPPTLLRLPFAPIDFRPSEWTDDDDIVDLDAVRSAVMKAARDLYPGSVVEDAHAVYQRVPRLRGANMNWWVSMSGTGSLPPFGNERVFTAFVTGVGDEVIVVEATPGGYTIEVDEER</sequence>
<comment type="caution">
    <text evidence="2">The sequence shown here is derived from an EMBL/GenBank/DDBJ whole genome shotgun (WGS) entry which is preliminary data.</text>
</comment>
<dbReference type="InterPro" id="IPR018958">
    <property type="entry name" value="Knr4/Smi1-like_dom"/>
</dbReference>
<evidence type="ECO:0000313" key="3">
    <source>
        <dbReference type="Proteomes" id="UP001520140"/>
    </source>
</evidence>
<reference evidence="2 3" key="1">
    <citation type="submission" date="2020-06" db="EMBL/GenBank/DDBJ databases">
        <title>Taxonomy, biology and ecology of Rhodococcus bacteria occurring in California pistachio and other woody hosts as revealed by genome sequence analyses.</title>
        <authorList>
            <person name="Gai Y."/>
            <person name="Riely B."/>
        </authorList>
    </citation>
    <scope>NUCLEOTIDE SEQUENCE [LARGE SCALE GENOMIC DNA]</scope>
    <source>
        <strain evidence="2 3">BP-284</strain>
    </source>
</reference>
<feature type="domain" description="Knr4/Smi1-like" evidence="1">
    <location>
        <begin position="46"/>
        <end position="170"/>
    </location>
</feature>
<keyword evidence="3" id="KW-1185">Reference proteome</keyword>
<dbReference type="Proteomes" id="UP001520140">
    <property type="component" value="Unassembled WGS sequence"/>
</dbReference>
<evidence type="ECO:0000313" key="2">
    <source>
        <dbReference type="EMBL" id="MBY6321465.1"/>
    </source>
</evidence>